<evidence type="ECO:0000313" key="1">
    <source>
        <dbReference type="EMBL" id="JAD73543.1"/>
    </source>
</evidence>
<protein>
    <submittedName>
        <fullName evidence="1">Uncharacterized protein</fullName>
    </submittedName>
</protein>
<name>A0A0A9CGG1_ARUDO</name>
<proteinExistence type="predicted"/>
<sequence>MCYEFNKCIVSVCKRSCNKVADCLATFGARLEGASSHVFIDQAPDFVARLVSGDRPGGRC</sequence>
<reference evidence="1" key="2">
    <citation type="journal article" date="2015" name="Data Brief">
        <title>Shoot transcriptome of the giant reed, Arundo donax.</title>
        <authorList>
            <person name="Barrero R.A."/>
            <person name="Guerrero F.D."/>
            <person name="Moolhuijzen P."/>
            <person name="Goolsby J.A."/>
            <person name="Tidwell J."/>
            <person name="Bellgard S.E."/>
            <person name="Bellgard M.I."/>
        </authorList>
    </citation>
    <scope>NUCLEOTIDE SEQUENCE</scope>
    <source>
        <tissue evidence="1">Shoot tissue taken approximately 20 cm above the soil surface</tissue>
    </source>
</reference>
<reference evidence="1" key="1">
    <citation type="submission" date="2014-09" db="EMBL/GenBank/DDBJ databases">
        <authorList>
            <person name="Magalhaes I.L.F."/>
            <person name="Oliveira U."/>
            <person name="Santos F.R."/>
            <person name="Vidigal T.H.D.A."/>
            <person name="Brescovit A.D."/>
            <person name="Santos A.J."/>
        </authorList>
    </citation>
    <scope>NUCLEOTIDE SEQUENCE</scope>
    <source>
        <tissue evidence="1">Shoot tissue taken approximately 20 cm above the soil surface</tissue>
    </source>
</reference>
<accession>A0A0A9CGG1</accession>
<dbReference type="EMBL" id="GBRH01224352">
    <property type="protein sequence ID" value="JAD73543.1"/>
    <property type="molecule type" value="Transcribed_RNA"/>
</dbReference>
<dbReference type="AlphaFoldDB" id="A0A0A9CGG1"/>
<organism evidence="1">
    <name type="scientific">Arundo donax</name>
    <name type="common">Giant reed</name>
    <name type="synonym">Donax arundinaceus</name>
    <dbReference type="NCBI Taxonomy" id="35708"/>
    <lineage>
        <taxon>Eukaryota</taxon>
        <taxon>Viridiplantae</taxon>
        <taxon>Streptophyta</taxon>
        <taxon>Embryophyta</taxon>
        <taxon>Tracheophyta</taxon>
        <taxon>Spermatophyta</taxon>
        <taxon>Magnoliopsida</taxon>
        <taxon>Liliopsida</taxon>
        <taxon>Poales</taxon>
        <taxon>Poaceae</taxon>
        <taxon>PACMAD clade</taxon>
        <taxon>Arundinoideae</taxon>
        <taxon>Arundineae</taxon>
        <taxon>Arundo</taxon>
    </lineage>
</organism>